<organism evidence="2 3">
    <name type="scientific">Plakobranchus ocellatus</name>
    <dbReference type="NCBI Taxonomy" id="259542"/>
    <lineage>
        <taxon>Eukaryota</taxon>
        <taxon>Metazoa</taxon>
        <taxon>Spiralia</taxon>
        <taxon>Lophotrochozoa</taxon>
        <taxon>Mollusca</taxon>
        <taxon>Gastropoda</taxon>
        <taxon>Heterobranchia</taxon>
        <taxon>Euthyneura</taxon>
        <taxon>Panpulmonata</taxon>
        <taxon>Sacoglossa</taxon>
        <taxon>Placobranchoidea</taxon>
        <taxon>Plakobranchidae</taxon>
        <taxon>Plakobranchus</taxon>
    </lineage>
</organism>
<keyword evidence="2" id="KW-0695">RNA-directed DNA polymerase</keyword>
<dbReference type="InterPro" id="IPR000477">
    <property type="entry name" value="RT_dom"/>
</dbReference>
<keyword evidence="3" id="KW-1185">Reference proteome</keyword>
<dbReference type="PANTHER" id="PTHR33332">
    <property type="entry name" value="REVERSE TRANSCRIPTASE DOMAIN-CONTAINING PROTEIN"/>
    <property type="match status" value="1"/>
</dbReference>
<evidence type="ECO:0000259" key="1">
    <source>
        <dbReference type="PROSITE" id="PS50878"/>
    </source>
</evidence>
<dbReference type="Proteomes" id="UP000735302">
    <property type="component" value="Unassembled WGS sequence"/>
</dbReference>
<accession>A0AAV4B9G3</accession>
<proteinExistence type="predicted"/>
<dbReference type="GO" id="GO:0003964">
    <property type="term" value="F:RNA-directed DNA polymerase activity"/>
    <property type="evidence" value="ECO:0007669"/>
    <property type="project" value="UniProtKB-KW"/>
</dbReference>
<dbReference type="PROSITE" id="PS50878">
    <property type="entry name" value="RT_POL"/>
    <property type="match status" value="1"/>
</dbReference>
<evidence type="ECO:0000313" key="2">
    <source>
        <dbReference type="EMBL" id="GFO16223.1"/>
    </source>
</evidence>
<keyword evidence="2" id="KW-0548">Nucleotidyltransferase</keyword>
<name>A0AAV4B9G3_9GAST</name>
<dbReference type="AlphaFoldDB" id="A0AAV4B9G3"/>
<reference evidence="2 3" key="1">
    <citation type="journal article" date="2021" name="Elife">
        <title>Chloroplast acquisition without the gene transfer in kleptoplastic sea slugs, Plakobranchus ocellatus.</title>
        <authorList>
            <person name="Maeda T."/>
            <person name="Takahashi S."/>
            <person name="Yoshida T."/>
            <person name="Shimamura S."/>
            <person name="Takaki Y."/>
            <person name="Nagai Y."/>
            <person name="Toyoda A."/>
            <person name="Suzuki Y."/>
            <person name="Arimoto A."/>
            <person name="Ishii H."/>
            <person name="Satoh N."/>
            <person name="Nishiyama T."/>
            <person name="Hasebe M."/>
            <person name="Maruyama T."/>
            <person name="Minagawa J."/>
            <person name="Obokata J."/>
            <person name="Shigenobu S."/>
        </authorList>
    </citation>
    <scope>NUCLEOTIDE SEQUENCE [LARGE SCALE GENOMIC DNA]</scope>
</reference>
<gene>
    <name evidence="2" type="ORF">PoB_004272800</name>
</gene>
<dbReference type="EMBL" id="BLXT01004654">
    <property type="protein sequence ID" value="GFO16223.1"/>
    <property type="molecule type" value="Genomic_DNA"/>
</dbReference>
<keyword evidence="2" id="KW-0808">Transferase</keyword>
<protein>
    <submittedName>
        <fullName evidence="2">RNA-directed DNA polymerase from mobile element jockey</fullName>
    </submittedName>
</protein>
<sequence>MDYQKAFDLVPHAWLISKLRAYHISEQIINWIQRFLSGREQQVVVIGEESDWKRVTSGIPQGSVLGPLMFILFINYLPKLVDYDAYLFAVDTEIFNSIRSRNDTEASKET</sequence>
<comment type="caution">
    <text evidence="2">The sequence shown here is derived from an EMBL/GenBank/DDBJ whole genome shotgun (WGS) entry which is preliminary data.</text>
</comment>
<feature type="domain" description="Reverse transcriptase" evidence="1">
    <location>
        <begin position="1"/>
        <end position="110"/>
    </location>
</feature>
<dbReference type="Pfam" id="PF00078">
    <property type="entry name" value="RVT_1"/>
    <property type="match status" value="1"/>
</dbReference>
<evidence type="ECO:0000313" key="3">
    <source>
        <dbReference type="Proteomes" id="UP000735302"/>
    </source>
</evidence>